<organism evidence="1 2">
    <name type="scientific">Faecalicatena acetigenes</name>
    <dbReference type="NCBI Taxonomy" id="2981790"/>
    <lineage>
        <taxon>Bacteria</taxon>
        <taxon>Bacillati</taxon>
        <taxon>Bacillota</taxon>
        <taxon>Clostridia</taxon>
        <taxon>Lachnospirales</taxon>
        <taxon>Lachnospiraceae</taxon>
        <taxon>Faecalicatena</taxon>
    </lineage>
</organism>
<proteinExistence type="predicted"/>
<dbReference type="RefSeq" id="WP_267304178.1">
    <property type="nucleotide sequence ID" value="NZ_JAOQJX010000015.1"/>
</dbReference>
<name>A0ABT2TCV3_9FIRM</name>
<dbReference type="Proteomes" id="UP001652394">
    <property type="component" value="Unassembled WGS sequence"/>
</dbReference>
<accession>A0ABT2TCV3</accession>
<comment type="caution">
    <text evidence="1">The sequence shown here is derived from an EMBL/GenBank/DDBJ whole genome shotgun (WGS) entry which is preliminary data.</text>
</comment>
<dbReference type="EMBL" id="JAOQJX010000015">
    <property type="protein sequence ID" value="MCU6748072.1"/>
    <property type="molecule type" value="Genomic_DNA"/>
</dbReference>
<evidence type="ECO:0000313" key="1">
    <source>
        <dbReference type="EMBL" id="MCU6748072.1"/>
    </source>
</evidence>
<keyword evidence="2" id="KW-1185">Reference proteome</keyword>
<gene>
    <name evidence="1" type="ORF">OCV51_10480</name>
</gene>
<reference evidence="1 2" key="1">
    <citation type="journal article" date="2021" name="ISME Commun">
        <title>Automated analysis of genomic sequences facilitates high-throughput and comprehensive description of bacteria.</title>
        <authorList>
            <person name="Hitch T.C.A."/>
        </authorList>
    </citation>
    <scope>NUCLEOTIDE SEQUENCE [LARGE SCALE GENOMIC DNA]</scope>
    <source>
        <strain evidence="1 2">H2_18</strain>
    </source>
</reference>
<sequence>MRVISQWGNIDIPYERNCISLCNTDKTIIIAWDMLSSSEKIVEMGVYSSEEKAMKAMEMLRNTYTGMPVILNNIDVPEDVERMFERTKMNGILAITDDKKSKIEYVNNMIFQFPKDEEVEV</sequence>
<protein>
    <submittedName>
        <fullName evidence="1">Uncharacterized protein</fullName>
    </submittedName>
</protein>
<evidence type="ECO:0000313" key="2">
    <source>
        <dbReference type="Proteomes" id="UP001652394"/>
    </source>
</evidence>